<dbReference type="PANTHER" id="PTHR33434">
    <property type="entry name" value="DEGV DOMAIN-CONTAINING PROTEIN DR_1986-RELATED"/>
    <property type="match status" value="1"/>
</dbReference>
<dbReference type="OrthoDB" id="384457at2"/>
<dbReference type="Proteomes" id="UP000294192">
    <property type="component" value="Unassembled WGS sequence"/>
</dbReference>
<dbReference type="GO" id="GO:0008289">
    <property type="term" value="F:lipid binding"/>
    <property type="evidence" value="ECO:0007669"/>
    <property type="project" value="UniProtKB-KW"/>
</dbReference>
<evidence type="ECO:0008006" key="5">
    <source>
        <dbReference type="Google" id="ProtNLM"/>
    </source>
</evidence>
<evidence type="ECO:0000313" key="4">
    <source>
        <dbReference type="Proteomes" id="UP000294192"/>
    </source>
</evidence>
<evidence type="ECO:0000313" key="3">
    <source>
        <dbReference type="EMBL" id="TCG11739.1"/>
    </source>
</evidence>
<dbReference type="InterPro" id="IPR003797">
    <property type="entry name" value="DegV"/>
</dbReference>
<keyword evidence="4" id="KW-1185">Reference proteome</keyword>
<keyword evidence="2" id="KW-0472">Membrane</keyword>
<evidence type="ECO:0000256" key="1">
    <source>
        <dbReference type="ARBA" id="ARBA00023121"/>
    </source>
</evidence>
<feature type="transmembrane region" description="Helical" evidence="2">
    <location>
        <begin position="88"/>
        <end position="109"/>
    </location>
</feature>
<keyword evidence="1" id="KW-0446">Lipid-binding</keyword>
<dbReference type="AlphaFoldDB" id="A0A4R0XLZ5"/>
<keyword evidence="2" id="KW-1133">Transmembrane helix</keyword>
<sequence length="288" mass="32305">MYNNYMKNIGIILDSFCSRTKKEVEKLGFGYLSMQVILDGKNYKDGVDLKFEEAMEKINSSYDKKTSQPNPGEMRDTFERMTKKYRKVIYLCLGSGMSSAFSTATAIAADFDGTVEVWDSSLVGPTYIEMAKWISQEMNENEMRIEEAKFIFNKYVDKLITWVTPERIDAIKSGGRAKKGAALLLSKLKIVPLISYKNSEIEIKGVRRGFAKAVSTVISRIKDTLGDKINEYNFVLMHTNKDSTTQIAINKLKELGINNFKQEITSSAIGIQAGIGSLSIAAYPKKIA</sequence>
<proteinExistence type="predicted"/>
<name>A0A4R0XLZ5_9MOLU</name>
<evidence type="ECO:0000256" key="2">
    <source>
        <dbReference type="SAM" id="Phobius"/>
    </source>
</evidence>
<dbReference type="PANTHER" id="PTHR33434:SF2">
    <property type="entry name" value="FATTY ACID-BINDING PROTEIN TM_1468"/>
    <property type="match status" value="1"/>
</dbReference>
<dbReference type="SUPFAM" id="SSF82549">
    <property type="entry name" value="DAK1/DegV-like"/>
    <property type="match status" value="1"/>
</dbReference>
<dbReference type="InterPro" id="IPR043168">
    <property type="entry name" value="DegV_C"/>
</dbReference>
<accession>A0A4R0XLZ5</accession>
<organism evidence="3 4">
    <name type="scientific">Mycoplasma marinum</name>
    <dbReference type="NCBI Taxonomy" id="1937190"/>
    <lineage>
        <taxon>Bacteria</taxon>
        <taxon>Bacillati</taxon>
        <taxon>Mycoplasmatota</taxon>
        <taxon>Mollicutes</taxon>
        <taxon>Mycoplasmataceae</taxon>
        <taxon>Mycoplasma</taxon>
    </lineage>
</organism>
<dbReference type="NCBIfam" id="TIGR00762">
    <property type="entry name" value="DegV"/>
    <property type="match status" value="1"/>
</dbReference>
<dbReference type="Gene3D" id="3.30.1180.10">
    <property type="match status" value="1"/>
</dbReference>
<dbReference type="PROSITE" id="PS51482">
    <property type="entry name" value="DEGV"/>
    <property type="match status" value="1"/>
</dbReference>
<dbReference type="Pfam" id="PF02645">
    <property type="entry name" value="DegV"/>
    <property type="match status" value="1"/>
</dbReference>
<protein>
    <recommendedName>
        <fullName evidence="5">DegV family protein</fullName>
    </recommendedName>
</protein>
<dbReference type="InterPro" id="IPR050270">
    <property type="entry name" value="DegV_domain_contain"/>
</dbReference>
<gene>
    <name evidence="3" type="ORF">C4B24_01140</name>
</gene>
<dbReference type="EMBL" id="PSZO01000003">
    <property type="protein sequence ID" value="TCG11739.1"/>
    <property type="molecule type" value="Genomic_DNA"/>
</dbReference>
<reference evidence="3 4" key="1">
    <citation type="submission" date="2018-02" db="EMBL/GenBank/DDBJ databases">
        <title>Mycoplasma marinum and Mycoplasma todarodis sp. nov., moderately halophilic and psychrotolerant mycoplasmas isolated from cephalopods.</title>
        <authorList>
            <person name="Viver T."/>
        </authorList>
    </citation>
    <scope>NUCLEOTIDE SEQUENCE [LARGE SCALE GENOMIC DNA]</scope>
    <source>
        <strain evidence="3 4">PE</strain>
    </source>
</reference>
<keyword evidence="2" id="KW-0812">Transmembrane</keyword>
<dbReference type="Gene3D" id="3.40.50.10170">
    <property type="match status" value="1"/>
</dbReference>
<comment type="caution">
    <text evidence="3">The sequence shown here is derived from an EMBL/GenBank/DDBJ whole genome shotgun (WGS) entry which is preliminary data.</text>
</comment>